<proteinExistence type="predicted"/>
<feature type="signal peptide" evidence="2">
    <location>
        <begin position="1"/>
        <end position="22"/>
    </location>
</feature>
<organism evidence="3 4">
    <name type="scientific">Paraburkholderia bannensis</name>
    <dbReference type="NCBI Taxonomy" id="765414"/>
    <lineage>
        <taxon>Bacteria</taxon>
        <taxon>Pseudomonadati</taxon>
        <taxon>Pseudomonadota</taxon>
        <taxon>Betaproteobacteria</taxon>
        <taxon>Burkholderiales</taxon>
        <taxon>Burkholderiaceae</taxon>
        <taxon>Paraburkholderia</taxon>
    </lineage>
</organism>
<evidence type="ECO:0000256" key="2">
    <source>
        <dbReference type="SAM" id="SignalP"/>
    </source>
</evidence>
<protein>
    <submittedName>
        <fullName evidence="3">Uncharacterized protein</fullName>
    </submittedName>
</protein>
<dbReference type="AlphaFoldDB" id="A0A7W9TZ41"/>
<feature type="region of interest" description="Disordered" evidence="1">
    <location>
        <begin position="29"/>
        <end position="66"/>
    </location>
</feature>
<evidence type="ECO:0000313" key="4">
    <source>
        <dbReference type="Proteomes" id="UP000571554"/>
    </source>
</evidence>
<evidence type="ECO:0000313" key="3">
    <source>
        <dbReference type="EMBL" id="MBB6104057.1"/>
    </source>
</evidence>
<accession>A0A7W9TZ41</accession>
<dbReference type="RefSeq" id="WP_183725972.1">
    <property type="nucleotide sequence ID" value="NZ_JACHBW010000011.1"/>
</dbReference>
<evidence type="ECO:0000256" key="1">
    <source>
        <dbReference type="SAM" id="MobiDB-lite"/>
    </source>
</evidence>
<name>A0A7W9TZ41_9BURK</name>
<dbReference type="EMBL" id="JACHBW010000011">
    <property type="protein sequence ID" value="MBB6104057.1"/>
    <property type="molecule type" value="Genomic_DNA"/>
</dbReference>
<comment type="caution">
    <text evidence="3">The sequence shown here is derived from an EMBL/GenBank/DDBJ whole genome shotgun (WGS) entry which is preliminary data.</text>
</comment>
<dbReference type="Proteomes" id="UP000571554">
    <property type="component" value="Unassembled WGS sequence"/>
</dbReference>
<reference evidence="3 4" key="1">
    <citation type="submission" date="2020-08" db="EMBL/GenBank/DDBJ databases">
        <title>Above-ground endophytic microbial communities from plants in different locations in the United States.</title>
        <authorList>
            <person name="Frank C."/>
        </authorList>
    </citation>
    <scope>NUCLEOTIDE SEQUENCE [LARGE SCALE GENOMIC DNA]</scope>
    <source>
        <strain evidence="3 4">WP4_2_2</strain>
    </source>
</reference>
<feature type="compositionally biased region" description="Basic residues" evidence="1">
    <location>
        <begin position="39"/>
        <end position="57"/>
    </location>
</feature>
<feature type="compositionally biased region" description="Polar residues" evidence="1">
    <location>
        <begin position="29"/>
        <end position="38"/>
    </location>
</feature>
<keyword evidence="2" id="KW-0732">Signal</keyword>
<keyword evidence="4" id="KW-1185">Reference proteome</keyword>
<gene>
    <name evidence="3" type="ORF">F4827_003916</name>
</gene>
<sequence>MKSPKTLLLIALLLPAIDYAQASQTYYFGEGQSTPQSHHASKPTRKQAHRRHTSRHSPHPDQYSHS</sequence>
<feature type="chain" id="PRO_5030849525" evidence="2">
    <location>
        <begin position="23"/>
        <end position="66"/>
    </location>
</feature>